<dbReference type="AlphaFoldDB" id="A0A6V3RGF4"/>
<dbReference type="GO" id="GO:0000977">
    <property type="term" value="F:RNA polymerase II transcription regulatory region sequence-specific DNA binding"/>
    <property type="evidence" value="ECO:0007669"/>
    <property type="project" value="TreeGrafter"/>
</dbReference>
<dbReference type="GO" id="GO:0005634">
    <property type="term" value="C:nucleus"/>
    <property type="evidence" value="ECO:0007669"/>
    <property type="project" value="UniProtKB-SubCell"/>
</dbReference>
<name>A0A6V3RGF4_9EUKA</name>
<comment type="subcellular location">
    <subcellularLocation>
        <location evidence="1">Nucleus</location>
    </subcellularLocation>
</comment>
<dbReference type="FunFam" id="3.30.160.60:FF:000065">
    <property type="entry name" value="B-cell CLL/lymphoma 6, member B"/>
    <property type="match status" value="1"/>
</dbReference>
<evidence type="ECO:0000256" key="8">
    <source>
        <dbReference type="ARBA" id="ARBA00023242"/>
    </source>
</evidence>
<dbReference type="GO" id="GO:0008270">
    <property type="term" value="F:zinc ion binding"/>
    <property type="evidence" value="ECO:0007669"/>
    <property type="project" value="UniProtKB-KW"/>
</dbReference>
<proteinExistence type="predicted"/>
<keyword evidence="3" id="KW-0677">Repeat</keyword>
<dbReference type="InterPro" id="IPR050717">
    <property type="entry name" value="C2H2-ZF_Transcription_Reg"/>
</dbReference>
<evidence type="ECO:0000256" key="2">
    <source>
        <dbReference type="ARBA" id="ARBA00022723"/>
    </source>
</evidence>
<evidence type="ECO:0000256" key="3">
    <source>
        <dbReference type="ARBA" id="ARBA00022737"/>
    </source>
</evidence>
<dbReference type="Pfam" id="PF00096">
    <property type="entry name" value="zf-C2H2"/>
    <property type="match status" value="2"/>
</dbReference>
<dbReference type="SUPFAM" id="SSF57667">
    <property type="entry name" value="beta-beta-alpha zinc fingers"/>
    <property type="match status" value="1"/>
</dbReference>
<feature type="domain" description="C2H2-type" evidence="10">
    <location>
        <begin position="136"/>
        <end position="159"/>
    </location>
</feature>
<sequence length="405" mass="43881">MAWPSTIRLTRPTEYKLFPPVPAASHAEISSHESQKRRQWTNIVPRGFQNSYPYNHDLDHSIARPFAMPSTALQPYVPQQITPTPLASAVALTKPGFKTKKKRQRKRYICRFCGKELSQKCNLESHLRVHTGETPYHCDVCTLSFKHLTNLTRHRKRIHGLTNKVANPKSKPKATVPMSVPTPGLVKTMDPAISPMRNAMQYPPMAAATPMPAGFPPMAAISPIHAGVATMQTGVPSTEAGVSRMQGVPGMQGVPTMHAGVHPMHAAAVSMMPPMQAAVPPMQAAVPMMQATRKYRPVMSNAGMMPIQMPNAMVSRSKSATMPQSTHAELRGASVRGFPPMHIPRVMPNAQSMTNSAATTVAAPQSIPASHTMAMSAAVIPAQSMTQIIDSGSFKNVNFPAAKNA</sequence>
<keyword evidence="4 9" id="KW-0863">Zinc-finger</keyword>
<evidence type="ECO:0000256" key="5">
    <source>
        <dbReference type="ARBA" id="ARBA00022833"/>
    </source>
</evidence>
<evidence type="ECO:0000256" key="6">
    <source>
        <dbReference type="ARBA" id="ARBA00023015"/>
    </source>
</evidence>
<dbReference type="PROSITE" id="PS00028">
    <property type="entry name" value="ZINC_FINGER_C2H2_1"/>
    <property type="match status" value="2"/>
</dbReference>
<keyword evidence="8" id="KW-0539">Nucleus</keyword>
<dbReference type="Gene3D" id="3.30.160.60">
    <property type="entry name" value="Classic Zinc Finger"/>
    <property type="match status" value="2"/>
</dbReference>
<accession>A0A6V3RGF4</accession>
<dbReference type="PROSITE" id="PS50157">
    <property type="entry name" value="ZINC_FINGER_C2H2_2"/>
    <property type="match status" value="2"/>
</dbReference>
<keyword evidence="7" id="KW-0804">Transcription</keyword>
<keyword evidence="6" id="KW-0805">Transcription regulation</keyword>
<organism evidence="11">
    <name type="scientific">Lotharella globosa</name>
    <dbReference type="NCBI Taxonomy" id="91324"/>
    <lineage>
        <taxon>Eukaryota</taxon>
        <taxon>Sar</taxon>
        <taxon>Rhizaria</taxon>
        <taxon>Cercozoa</taxon>
        <taxon>Chlorarachniophyceae</taxon>
        <taxon>Lotharella</taxon>
    </lineage>
</organism>
<keyword evidence="2" id="KW-0479">Metal-binding</keyword>
<evidence type="ECO:0000259" key="10">
    <source>
        <dbReference type="PROSITE" id="PS50157"/>
    </source>
</evidence>
<reference evidence="11" key="1">
    <citation type="submission" date="2021-01" db="EMBL/GenBank/DDBJ databases">
        <authorList>
            <person name="Corre E."/>
            <person name="Pelletier E."/>
            <person name="Niang G."/>
            <person name="Scheremetjew M."/>
            <person name="Finn R."/>
            <person name="Kale V."/>
            <person name="Holt S."/>
            <person name="Cochrane G."/>
            <person name="Meng A."/>
            <person name="Brown T."/>
            <person name="Cohen L."/>
        </authorList>
    </citation>
    <scope>NUCLEOTIDE SEQUENCE</scope>
    <source>
        <strain evidence="11">CCCM811</strain>
    </source>
</reference>
<evidence type="ECO:0000256" key="1">
    <source>
        <dbReference type="ARBA" id="ARBA00004123"/>
    </source>
</evidence>
<evidence type="ECO:0000256" key="7">
    <source>
        <dbReference type="ARBA" id="ARBA00023163"/>
    </source>
</evidence>
<dbReference type="InterPro" id="IPR036236">
    <property type="entry name" value="Znf_C2H2_sf"/>
</dbReference>
<dbReference type="EMBL" id="HBIV01037856">
    <property type="protein sequence ID" value="CAE0675176.1"/>
    <property type="molecule type" value="Transcribed_RNA"/>
</dbReference>
<dbReference type="GO" id="GO:0000981">
    <property type="term" value="F:DNA-binding transcription factor activity, RNA polymerase II-specific"/>
    <property type="evidence" value="ECO:0007669"/>
    <property type="project" value="TreeGrafter"/>
</dbReference>
<evidence type="ECO:0000256" key="4">
    <source>
        <dbReference type="ARBA" id="ARBA00022771"/>
    </source>
</evidence>
<dbReference type="InterPro" id="IPR013087">
    <property type="entry name" value="Znf_C2H2_type"/>
</dbReference>
<evidence type="ECO:0000256" key="9">
    <source>
        <dbReference type="PROSITE-ProRule" id="PRU00042"/>
    </source>
</evidence>
<dbReference type="FunFam" id="3.30.160.60:FF:000446">
    <property type="entry name" value="Zinc finger protein"/>
    <property type="match status" value="1"/>
</dbReference>
<dbReference type="PANTHER" id="PTHR14196">
    <property type="entry name" value="ODD-SKIPPED - RELATED"/>
    <property type="match status" value="1"/>
</dbReference>
<keyword evidence="5" id="KW-0862">Zinc</keyword>
<dbReference type="PANTHER" id="PTHR14196:SF0">
    <property type="entry name" value="PROTEIN BOWEL"/>
    <property type="match status" value="1"/>
</dbReference>
<dbReference type="SMART" id="SM00355">
    <property type="entry name" value="ZnF_C2H2"/>
    <property type="match status" value="2"/>
</dbReference>
<gene>
    <name evidence="11" type="ORF">LGLO00237_LOCUS26952</name>
</gene>
<protein>
    <recommendedName>
        <fullName evidence="10">C2H2-type domain-containing protein</fullName>
    </recommendedName>
</protein>
<feature type="domain" description="C2H2-type" evidence="10">
    <location>
        <begin position="108"/>
        <end position="135"/>
    </location>
</feature>
<evidence type="ECO:0000313" key="11">
    <source>
        <dbReference type="EMBL" id="CAE0675176.1"/>
    </source>
</evidence>